<accession>A0ABV0A9Z8</accession>
<dbReference type="EMBL" id="JAZHYP010000002">
    <property type="protein sequence ID" value="MEN3323179.1"/>
    <property type="molecule type" value="Genomic_DNA"/>
</dbReference>
<proteinExistence type="predicted"/>
<evidence type="ECO:0000256" key="1">
    <source>
        <dbReference type="ARBA" id="ARBA00022729"/>
    </source>
</evidence>
<comment type="caution">
    <text evidence="3">The sequence shown here is derived from an EMBL/GenBank/DDBJ whole genome shotgun (WGS) entry which is preliminary data.</text>
</comment>
<feature type="chain" id="PRO_5045138258" evidence="2">
    <location>
        <begin position="22"/>
        <end position="421"/>
    </location>
</feature>
<dbReference type="RefSeq" id="WP_346240752.1">
    <property type="nucleotide sequence ID" value="NZ_JAZHYP010000002.1"/>
</dbReference>
<feature type="signal peptide" evidence="2">
    <location>
        <begin position="1"/>
        <end position="21"/>
    </location>
</feature>
<dbReference type="NCBIfam" id="TIGR04183">
    <property type="entry name" value="Por_Secre_tail"/>
    <property type="match status" value="1"/>
</dbReference>
<organism evidence="3 4">
    <name type="scientific">Mariniflexile soesokkakense</name>
    <dbReference type="NCBI Taxonomy" id="1343160"/>
    <lineage>
        <taxon>Bacteria</taxon>
        <taxon>Pseudomonadati</taxon>
        <taxon>Bacteroidota</taxon>
        <taxon>Flavobacteriia</taxon>
        <taxon>Flavobacteriales</taxon>
        <taxon>Flavobacteriaceae</taxon>
        <taxon>Mariniflexile</taxon>
    </lineage>
</organism>
<reference evidence="3 4" key="1">
    <citation type="submission" date="2024-01" db="EMBL/GenBank/DDBJ databases">
        <title>Mariniflexile litorale sp. nov., isolated from the shallow sediments of the Sea of Japan.</title>
        <authorList>
            <person name="Romanenko L."/>
            <person name="Bystritskaya E."/>
            <person name="Isaeva M."/>
        </authorList>
    </citation>
    <scope>NUCLEOTIDE SEQUENCE [LARGE SCALE GENOMIC DNA]</scope>
    <source>
        <strain evidence="3 4">KCTC 32427</strain>
    </source>
</reference>
<evidence type="ECO:0000313" key="3">
    <source>
        <dbReference type="EMBL" id="MEN3323179.1"/>
    </source>
</evidence>
<evidence type="ECO:0000313" key="4">
    <source>
        <dbReference type="Proteomes" id="UP001416393"/>
    </source>
</evidence>
<name>A0ABV0A9Z8_9FLAO</name>
<dbReference type="InterPro" id="IPR026444">
    <property type="entry name" value="Secre_tail"/>
</dbReference>
<keyword evidence="1 2" id="KW-0732">Signal</keyword>
<sequence>MKKQLLLFILPMLLLTATSQAQIKYWDFGAKDLGAGYSNMLPVGHLNAWGNQNRGIDWVDGSGSPVTNYADGVAYAPKPDDASGPYGNENGESTVSLYFKTFHSRYSNFATSNFQMSSRSSSPNPPNGTLISGGSLYTKPQLMPDLDGTTDMVFYKDSNSDRLLTVRDDITRYDGSGFDTTPLAGTDYRRLTLPDGMDVTAFPGCLQFTTPGEKRYNTSGRFRGFLVNLQANEYLTVVASGQYVDIEGNGTLGCSTGWFSFESYGGTGTPVLIEDKGTGTGAFDCSGLSGGDTGDEAPRVMEFQAVDAQTYKLAYRGGTVRFYRMFVSSTSIKSAVQAQLDASLDVDDVASTVTTDVRAVGNRVYVSNVKSSTEVKIYAITGALVKEFKTNSNTDFAFKAGLYIATVKTAEGQKSVKLLLN</sequence>
<dbReference type="Proteomes" id="UP001416393">
    <property type="component" value="Unassembled WGS sequence"/>
</dbReference>
<protein>
    <submittedName>
        <fullName evidence="3">T9SS type A sorting domain-containing protein</fullName>
    </submittedName>
</protein>
<evidence type="ECO:0000256" key="2">
    <source>
        <dbReference type="SAM" id="SignalP"/>
    </source>
</evidence>
<gene>
    <name evidence="3" type="ORF">VP395_05535</name>
</gene>
<keyword evidence="4" id="KW-1185">Reference proteome</keyword>